<gene>
    <name evidence="9" type="ORF">QCL97_016950</name>
</gene>
<organism evidence="9 10">
    <name type="scientific">Chromobacterium amazonense</name>
    <dbReference type="NCBI Taxonomy" id="1382803"/>
    <lineage>
        <taxon>Bacteria</taxon>
        <taxon>Pseudomonadati</taxon>
        <taxon>Pseudomonadota</taxon>
        <taxon>Betaproteobacteria</taxon>
        <taxon>Neisseriales</taxon>
        <taxon>Chromobacteriaceae</taxon>
        <taxon>Chromobacterium</taxon>
    </lineage>
</organism>
<feature type="region of interest" description="Disordered" evidence="6">
    <location>
        <begin position="162"/>
        <end position="204"/>
    </location>
</feature>
<keyword evidence="3" id="KW-0815">Transposition</keyword>
<reference evidence="9 10" key="1">
    <citation type="submission" date="2023-12" db="EMBL/GenBank/DDBJ databases">
        <title>Evaluation and characterization of a potential secondary metabolite violacein from indigenous Chromobacterium amazonense SAM215.</title>
        <authorList>
            <person name="Tarafdar M.R."/>
            <person name="Abedin S.M."/>
            <person name="Atiqua A."/>
            <person name="Saha A."/>
            <person name="Khan S.N."/>
        </authorList>
    </citation>
    <scope>NUCLEOTIDE SEQUENCE [LARGE SCALE GENOMIC DNA]</scope>
    <source>
        <strain evidence="9 10">SAM215</strain>
    </source>
</reference>
<feature type="compositionally biased region" description="Basic and acidic residues" evidence="6">
    <location>
        <begin position="173"/>
        <end position="199"/>
    </location>
</feature>
<dbReference type="InterPro" id="IPR008490">
    <property type="entry name" value="Transposase_InsH_N"/>
</dbReference>
<dbReference type="InterPro" id="IPR047959">
    <property type="entry name" value="Transpos_IS5"/>
</dbReference>
<feature type="domain" description="Transposase IS4-like" evidence="7">
    <location>
        <begin position="202"/>
        <end position="346"/>
    </location>
</feature>
<keyword evidence="10" id="KW-1185">Reference proteome</keyword>
<evidence type="ECO:0000256" key="6">
    <source>
        <dbReference type="SAM" id="MobiDB-lite"/>
    </source>
</evidence>
<protein>
    <submittedName>
        <fullName evidence="9">IS5 family transposase</fullName>
    </submittedName>
</protein>
<dbReference type="RefSeq" id="WP_307912411.1">
    <property type="nucleotide sequence ID" value="NZ_JAVFJF020000045.1"/>
</dbReference>
<dbReference type="NCBIfam" id="NF033581">
    <property type="entry name" value="transpos_IS5_4"/>
    <property type="match status" value="1"/>
</dbReference>
<dbReference type="PANTHER" id="PTHR35604:SF2">
    <property type="entry name" value="TRANSPOSASE INSH FOR INSERTION SEQUENCE ELEMENT IS5A-RELATED"/>
    <property type="match status" value="1"/>
</dbReference>
<evidence type="ECO:0000256" key="1">
    <source>
        <dbReference type="ARBA" id="ARBA00003544"/>
    </source>
</evidence>
<evidence type="ECO:0000256" key="3">
    <source>
        <dbReference type="ARBA" id="ARBA00022578"/>
    </source>
</evidence>
<dbReference type="Pfam" id="PF05598">
    <property type="entry name" value="DUF772"/>
    <property type="match status" value="1"/>
</dbReference>
<name>A0ABU8V745_9NEIS</name>
<evidence type="ECO:0000256" key="2">
    <source>
        <dbReference type="ARBA" id="ARBA00010075"/>
    </source>
</evidence>
<proteinExistence type="inferred from homology"/>
<dbReference type="EMBL" id="JAVFJF020000045">
    <property type="protein sequence ID" value="MEJ8676421.1"/>
    <property type="molecule type" value="Genomic_DNA"/>
</dbReference>
<dbReference type="Proteomes" id="UP001224516">
    <property type="component" value="Unassembled WGS sequence"/>
</dbReference>
<comment type="similarity">
    <text evidence="2">Belongs to the transposase 11 family.</text>
</comment>
<dbReference type="PANTHER" id="PTHR35604">
    <property type="entry name" value="TRANSPOSASE INSH FOR INSERTION SEQUENCE ELEMENT IS5A-RELATED"/>
    <property type="match status" value="1"/>
</dbReference>
<evidence type="ECO:0000256" key="4">
    <source>
        <dbReference type="ARBA" id="ARBA00023125"/>
    </source>
</evidence>
<dbReference type="Pfam" id="PF01609">
    <property type="entry name" value="DDE_Tnp_1"/>
    <property type="match status" value="1"/>
</dbReference>
<keyword evidence="5" id="KW-0233">DNA recombination</keyword>
<evidence type="ECO:0000259" key="7">
    <source>
        <dbReference type="Pfam" id="PF01609"/>
    </source>
</evidence>
<comment type="caution">
    <text evidence="9">The sequence shown here is derived from an EMBL/GenBank/DDBJ whole genome shotgun (WGS) entry which is preliminary data.</text>
</comment>
<accession>A0ABU8V745</accession>
<dbReference type="InterPro" id="IPR002559">
    <property type="entry name" value="Transposase_11"/>
</dbReference>
<evidence type="ECO:0000259" key="8">
    <source>
        <dbReference type="Pfam" id="PF05598"/>
    </source>
</evidence>
<sequence>MRGIRNDSQTNLFSYVQLEDRIPANHPLRKIRQMVDLVLDSMNDVFDGLYSRVGRPSIPPEHLLRASLLQVLYTIRSERLLVEQLDYNLLFRWFVGLSADARVWDHSTFSQNRDRLFTEDVARAFFIRVRSLAEWGKLASDEHFSVDGTLIDAWASHKSFVRKDDDTSPPEGRNPDVDFRSEKRSNQTHQSRTDPDARLARKSAGDASRLCHMAHLLTENHNGLVVDVSVSEVNGHAENVEALSLLLRNAKKGSTVGADKGYDTSVFVNGCRDLGITPHVARKRTGSAIDGRTTRHEGYAISQRRRKRIEECFGWLKTVGGLRKTKLIGRAKLAGQTFLAFATYNLIRIDSLSGCWGGSHV</sequence>
<comment type="function">
    <text evidence="1">Involved in the transposition of the insertion sequence IS5.</text>
</comment>
<feature type="domain" description="Transposase InsH N-terminal" evidence="8">
    <location>
        <begin position="17"/>
        <end position="115"/>
    </location>
</feature>
<evidence type="ECO:0000313" key="10">
    <source>
        <dbReference type="Proteomes" id="UP001224516"/>
    </source>
</evidence>
<evidence type="ECO:0000256" key="5">
    <source>
        <dbReference type="ARBA" id="ARBA00023172"/>
    </source>
</evidence>
<evidence type="ECO:0000313" key="9">
    <source>
        <dbReference type="EMBL" id="MEJ8676421.1"/>
    </source>
</evidence>
<keyword evidence="4" id="KW-0238">DNA-binding</keyword>